<dbReference type="OrthoDB" id="9786046at2"/>
<gene>
    <name evidence="3" type="ORF">TH30_08450</name>
</gene>
<proteinExistence type="inferred from homology"/>
<evidence type="ECO:0000313" key="3">
    <source>
        <dbReference type="EMBL" id="RCK46619.1"/>
    </source>
</evidence>
<organism evidence="3 4">
    <name type="scientific">Thalassospira profundimaris</name>
    <dbReference type="NCBI Taxonomy" id="502049"/>
    <lineage>
        <taxon>Bacteria</taxon>
        <taxon>Pseudomonadati</taxon>
        <taxon>Pseudomonadota</taxon>
        <taxon>Alphaproteobacteria</taxon>
        <taxon>Rhodospirillales</taxon>
        <taxon>Thalassospiraceae</taxon>
        <taxon>Thalassospira</taxon>
    </lineage>
</organism>
<dbReference type="InterPro" id="IPR036969">
    <property type="entry name" value="Citrate_synthase_sf"/>
</dbReference>
<dbReference type="GO" id="GO:0005829">
    <property type="term" value="C:cytosol"/>
    <property type="evidence" value="ECO:0007669"/>
    <property type="project" value="TreeGrafter"/>
</dbReference>
<keyword evidence="2" id="KW-0808">Transferase</keyword>
<name>A0A367WZF1_9PROT</name>
<dbReference type="PANTHER" id="PTHR11739:SF4">
    <property type="entry name" value="CITRATE SYNTHASE, PEROXISOMAL"/>
    <property type="match status" value="1"/>
</dbReference>
<dbReference type="Gene3D" id="1.10.580.10">
    <property type="entry name" value="Citrate Synthase, domain 1"/>
    <property type="match status" value="1"/>
</dbReference>
<dbReference type="GO" id="GO:0006099">
    <property type="term" value="P:tricarboxylic acid cycle"/>
    <property type="evidence" value="ECO:0007669"/>
    <property type="project" value="TreeGrafter"/>
</dbReference>
<dbReference type="Proteomes" id="UP000252255">
    <property type="component" value="Unassembled WGS sequence"/>
</dbReference>
<dbReference type="EMBL" id="JPWI01000004">
    <property type="protein sequence ID" value="RCK46619.1"/>
    <property type="molecule type" value="Genomic_DNA"/>
</dbReference>
<comment type="caution">
    <text evidence="3">The sequence shown here is derived from an EMBL/GenBank/DDBJ whole genome shotgun (WGS) entry which is preliminary data.</text>
</comment>
<protein>
    <submittedName>
        <fullName evidence="3">Citrate synthase</fullName>
    </submittedName>
</protein>
<dbReference type="RefSeq" id="WP_114097598.1">
    <property type="nucleotide sequence ID" value="NZ_JPWI01000004.1"/>
</dbReference>
<dbReference type="GO" id="GO:0005975">
    <property type="term" value="P:carbohydrate metabolic process"/>
    <property type="evidence" value="ECO:0007669"/>
    <property type="project" value="TreeGrafter"/>
</dbReference>
<dbReference type="InterPro" id="IPR002020">
    <property type="entry name" value="Citrate_synthase"/>
</dbReference>
<evidence type="ECO:0000256" key="1">
    <source>
        <dbReference type="ARBA" id="ARBA00010566"/>
    </source>
</evidence>
<evidence type="ECO:0000313" key="4">
    <source>
        <dbReference type="Proteomes" id="UP000252255"/>
    </source>
</evidence>
<comment type="similarity">
    <text evidence="1">Belongs to the citrate synthase family.</text>
</comment>
<dbReference type="SUPFAM" id="SSF48256">
    <property type="entry name" value="Citrate synthase"/>
    <property type="match status" value="1"/>
</dbReference>
<dbReference type="CDD" id="cd06102">
    <property type="entry name" value="citrate_synt_like_2"/>
    <property type="match status" value="1"/>
</dbReference>
<dbReference type="PANTHER" id="PTHR11739">
    <property type="entry name" value="CITRATE SYNTHASE"/>
    <property type="match status" value="1"/>
</dbReference>
<dbReference type="PRINTS" id="PR00143">
    <property type="entry name" value="CITRTSNTHASE"/>
</dbReference>
<reference evidence="3 4" key="1">
    <citation type="submission" date="2014-07" db="EMBL/GenBank/DDBJ databases">
        <title>Draft genome sequence of Thalassospira profundimaris PR54-5.</title>
        <authorList>
            <person name="Lai Q."/>
            <person name="Shao Z."/>
        </authorList>
    </citation>
    <scope>NUCLEOTIDE SEQUENCE [LARGE SCALE GENOMIC DNA]</scope>
    <source>
        <strain evidence="3 4">PR54-5</strain>
    </source>
</reference>
<evidence type="ECO:0000256" key="2">
    <source>
        <dbReference type="ARBA" id="ARBA00022679"/>
    </source>
</evidence>
<sequence length="379" mass="40764">MKNSDDGSFCTLAAHEVCAQVGISRDTLYAYVSRGIVRAIAHPGDARKSLYDRRDVAKLHDRKRRGRSRQSVAASTIDWGEPILVSDITRIADGQFYYRGRNAVTLAQAMTLEEAANLLAGLRCDPALNAAADFIPADHALPFQRMVAMMADLMTGAGQGDGRPAAAKIMRLAALAAAGQPDDGQSPIHLVLAKAWSKRDDAAELLRLSLVLCADHELNASAYAVRVAASAGATLPASLMAGLSTLSGARHGGLTPRCRAWMDQVEKETGIKGYYEIRQVPPGFGHPLYPDGDPRTRAIMEACGQTGDAFWARIAREVADRTGQYPSLDFGLALIERELDLPKGAGLGIFAVGRMAGWIAHLFEQRKSGKIIRPRASTS</sequence>
<dbReference type="Pfam" id="PF00285">
    <property type="entry name" value="Citrate_synt"/>
    <property type="match status" value="1"/>
</dbReference>
<accession>A0A367WZF1</accession>
<dbReference type="InterPro" id="IPR016142">
    <property type="entry name" value="Citrate_synth-like_lrg_a-sub"/>
</dbReference>
<dbReference type="GO" id="GO:0046912">
    <property type="term" value="F:acyltransferase activity, acyl groups converted into alkyl on transfer"/>
    <property type="evidence" value="ECO:0007669"/>
    <property type="project" value="InterPro"/>
</dbReference>
<dbReference type="AlphaFoldDB" id="A0A367WZF1"/>